<keyword evidence="12" id="KW-1133">Transmembrane helix</keyword>
<evidence type="ECO:0000256" key="7">
    <source>
        <dbReference type="ARBA" id="ARBA00023170"/>
    </source>
</evidence>
<dbReference type="Pfam" id="PF14670">
    <property type="entry name" value="FXa_inhibition"/>
    <property type="match status" value="3"/>
</dbReference>
<reference evidence="15" key="1">
    <citation type="submission" date="2025-08" db="UniProtKB">
        <authorList>
            <consortium name="RefSeq"/>
        </authorList>
    </citation>
    <scope>IDENTIFICATION</scope>
    <source>
        <tissue evidence="15">Whole larvae</tissue>
    </source>
</reference>
<dbReference type="InterPro" id="IPR000742">
    <property type="entry name" value="EGF"/>
</dbReference>
<feature type="domain" description="EGF-like" evidence="13">
    <location>
        <begin position="915"/>
        <end position="952"/>
    </location>
</feature>
<feature type="domain" description="EGF-like" evidence="13">
    <location>
        <begin position="616"/>
        <end position="653"/>
    </location>
</feature>
<keyword evidence="5 12" id="KW-0472">Membrane</keyword>
<dbReference type="InterPro" id="IPR002172">
    <property type="entry name" value="LDrepeatLR_classA_rpt"/>
</dbReference>
<proteinExistence type="predicted"/>
<keyword evidence="2" id="KW-0245">EGF-like domain</keyword>
<feature type="repeat" description="LDL-receptor class B" evidence="10">
    <location>
        <begin position="396"/>
        <end position="437"/>
    </location>
</feature>
<dbReference type="Gene3D" id="2.120.10.30">
    <property type="entry name" value="TolB, C-terminal domain"/>
    <property type="match status" value="4"/>
</dbReference>
<evidence type="ECO:0000256" key="11">
    <source>
        <dbReference type="SAM" id="MobiDB-lite"/>
    </source>
</evidence>
<dbReference type="Proteomes" id="UP001652740">
    <property type="component" value="Unplaced"/>
</dbReference>
<evidence type="ECO:0000256" key="2">
    <source>
        <dbReference type="ARBA" id="ARBA00022536"/>
    </source>
</evidence>
<feature type="repeat" description="LDL-receptor class B" evidence="10">
    <location>
        <begin position="169"/>
        <end position="214"/>
    </location>
</feature>
<gene>
    <name evidence="15" type="primary">LOC113515335</name>
</gene>
<evidence type="ECO:0000256" key="5">
    <source>
        <dbReference type="ARBA" id="ARBA00023136"/>
    </source>
</evidence>
<dbReference type="SUPFAM" id="SSF63825">
    <property type="entry name" value="YWTD domain"/>
    <property type="match status" value="4"/>
</dbReference>
<dbReference type="RefSeq" id="XP_052758731.1">
    <property type="nucleotide sequence ID" value="XM_052902771.1"/>
</dbReference>
<feature type="transmembrane region" description="Helical" evidence="12">
    <location>
        <begin position="12"/>
        <end position="33"/>
    </location>
</feature>
<feature type="repeat" description="LDL-receptor class B" evidence="10">
    <location>
        <begin position="784"/>
        <end position="825"/>
    </location>
</feature>
<feature type="repeat" description="LDL-receptor class B" evidence="10">
    <location>
        <begin position="481"/>
        <end position="525"/>
    </location>
</feature>
<feature type="repeat" description="LDL-receptor class B" evidence="10">
    <location>
        <begin position="438"/>
        <end position="480"/>
    </location>
</feature>
<feature type="repeat" description="LDL-receptor class B" evidence="10">
    <location>
        <begin position="126"/>
        <end position="168"/>
    </location>
</feature>
<dbReference type="SMART" id="SM00181">
    <property type="entry name" value="EGF"/>
    <property type="match status" value="3"/>
</dbReference>
<comment type="subcellular location">
    <subcellularLocation>
        <location evidence="1">Membrane</location>
        <topology evidence="1">Single-pass membrane protein</topology>
    </subcellularLocation>
</comment>
<feature type="compositionally biased region" description="Basic residues" evidence="11">
    <location>
        <begin position="1494"/>
        <end position="1504"/>
    </location>
</feature>
<feature type="repeat" description="LDL-receptor class B" evidence="10">
    <location>
        <begin position="699"/>
        <end position="740"/>
    </location>
</feature>
<evidence type="ECO:0000313" key="14">
    <source>
        <dbReference type="Proteomes" id="UP001652740"/>
    </source>
</evidence>
<dbReference type="SMART" id="SM00135">
    <property type="entry name" value="LY"/>
    <property type="match status" value="18"/>
</dbReference>
<keyword evidence="6 9" id="KW-1015">Disulfide bond</keyword>
<feature type="compositionally biased region" description="Pro residues" evidence="11">
    <location>
        <begin position="1529"/>
        <end position="1539"/>
    </location>
</feature>
<dbReference type="PROSITE" id="PS01209">
    <property type="entry name" value="LDLRA_1"/>
    <property type="match status" value="2"/>
</dbReference>
<sequence length="1539" mass="169778">MTKRRRILHADKIIQNVIYVFCLLMFLQLKGYYGLNNNSILLYSTESDIRLVNVQKLGRANAIIKDLKQGSAVDFIHHKSLICWSDQTAELIQCMRYNETHPGEKVKIVSEGLITPTGIAIDWYTDKIYWTDGETNRIEVISIEHKYRKVLFWSEVDLARAIAVVPKEGLLFWTDWGEVPKIERAGMNGDPSSRRVIVKDNIFWPNGITIDYDKNLIYWVDAKLHFVDVVDFNGENRRKVVNGGLEYPYALTIFNDKLYWTDWKTWSIHTWDISTNGPIKDLIKSNPVPVDIKAYDGSRQLMPAVPHPCNVNNGGCSHLCLLSPNPPGYECACPTGVKLKENSNTTCYNKPQTLLLIAQSWTISKISLDSLDFTPYSLSLKDLKKTQTVDFDPKTEYIYWADSMTKTISRARLDGSEQSVVIHNSGVVDNIAIDPLARNIYWTDPIADTITVARLDGSARKVLIHEELYDPRAIALYPTAGWMFWSDWNEKKPKIERANLDGSERMLIISEKLTWPNGIALDTVNNKLYWGDGRTHKIEVSNMDGSDRREVHSSDILHIFGLTLLGDRLYWTDIQRRTLYRVNKNTGLERQTVVDQMANMMGVKAFKMGDPLGWNPCADDNGGCSHLCFNRPTDYVCSCPLGLELDNDRKTCIEPEAFLVYSRKNIIGHIGIEHANNDAILPIKELKEVSALAVHISEAKVYWSDSKTKTINRCSINGTNVEKILEWTGLVEGLAIDWSGHNIYWTDTTLQRIEVARLDGSSRRTLIWQGLKKPKSIALDPKRGYMYWSELGSKCIKRATMDGSSPTVIVEQVGRVHALAIDLERRALYWAALDPPALQCIYLNGTGRTTLADNVSMPYALTLYGDRVFWGDWNTGLIESAKKTDGSDRRSLYKQLDYISDLKMFGRRDGGGGNQCGVDNGGCSHLCLPLPTDYRCGCPAHYRLNRDNLTCSEPEEFLLFAQKNAIGRILVANGECADAFIPLTGLKNVKAIEYDPISKHLFWMEEDVHTIRRVPISYSSTSAISDASVVVASISRPFHMVLDVLGRTLYWTCIDADSINATSITNNSSVGVVLRGEGTMPRHLAFHQTKRYLVWNDVGLSAIMRSNVDGTARTWLAAAANATALALDQPSSTVYWAVNRQIYAVDLDSDNNKTRIVWQGGWVGGLAAYGGSLYLSAGGTGPAAAERALMRLALHRREAPAAPVPHVTRLVAIVTVHKVAREHPCYGGRACGGAPAACGARGSCGCGLHCARAACAPGHFRCDSAHASHALHAPHTPHAPRLHCIPMNWRCDGQQDCPDGSDEGAACGECAGGGGGAGLRCADGACVGALRDCRAGAYCALAAMPEAFRCDDRLCLSEELVCDGHRHCEDGSDELLSSCEFAQKTEGRVSGRQSNAFVVGGVLAGVAGCVAAAWLALRRLRRLGRRPPAPAAHPALPAITARTKLPPTRARPLGASCTEASESLCERYPRPTANPPPSPATASGASLAASAGAPRRRAYRHYRAMNRPPPPTPASTDACESEPEHSARAPPPSPAPCLY</sequence>
<keyword evidence="15" id="KW-0449">Lipoprotein</keyword>
<keyword evidence="3" id="KW-0254">Endocytosis</keyword>
<feature type="compositionally biased region" description="Low complexity" evidence="11">
    <location>
        <begin position="1432"/>
        <end position="1442"/>
    </location>
</feature>
<keyword evidence="4" id="KW-0677">Repeat</keyword>
<evidence type="ECO:0000256" key="3">
    <source>
        <dbReference type="ARBA" id="ARBA00022583"/>
    </source>
</evidence>
<feature type="repeat" description="LDL-receptor class B" evidence="10">
    <location>
        <begin position="526"/>
        <end position="568"/>
    </location>
</feature>
<dbReference type="InterPro" id="IPR023415">
    <property type="entry name" value="LDLR_class-A_CS"/>
</dbReference>
<dbReference type="InterPro" id="IPR011042">
    <property type="entry name" value="6-blade_b-propeller_TolB-like"/>
</dbReference>
<dbReference type="PANTHER" id="PTHR46513:SF41">
    <property type="entry name" value="LOW-DENSITY LIPOPROTEIN RECEPTOR-RELATED PROTEIN"/>
    <property type="match status" value="1"/>
</dbReference>
<evidence type="ECO:0000259" key="13">
    <source>
        <dbReference type="SMART" id="SM00181"/>
    </source>
</evidence>
<dbReference type="PRINTS" id="PR00261">
    <property type="entry name" value="LDLRECEPTOR"/>
</dbReference>
<evidence type="ECO:0000256" key="8">
    <source>
        <dbReference type="ARBA" id="ARBA00023180"/>
    </source>
</evidence>
<dbReference type="PROSITE" id="PS51120">
    <property type="entry name" value="LDLRB"/>
    <property type="match status" value="10"/>
</dbReference>
<accession>A0ABM3N572</accession>
<dbReference type="Gene3D" id="4.10.400.10">
    <property type="entry name" value="Low-density Lipoprotein Receptor"/>
    <property type="match status" value="2"/>
</dbReference>
<feature type="disulfide bond" evidence="9">
    <location>
        <begin position="1350"/>
        <end position="1368"/>
    </location>
</feature>
<keyword evidence="12" id="KW-0812">Transmembrane</keyword>
<feature type="region of interest" description="Disordered" evidence="11">
    <location>
        <begin position="1427"/>
        <end position="1539"/>
    </location>
</feature>
<evidence type="ECO:0000256" key="4">
    <source>
        <dbReference type="ARBA" id="ARBA00022737"/>
    </source>
</evidence>
<dbReference type="PANTHER" id="PTHR46513">
    <property type="entry name" value="VITELLOGENIN RECEPTOR-LIKE PROTEIN-RELATED-RELATED"/>
    <property type="match status" value="1"/>
</dbReference>
<comment type="caution">
    <text evidence="9">Lacks conserved residue(s) required for the propagation of feature annotation.</text>
</comment>
<dbReference type="Pfam" id="PF00057">
    <property type="entry name" value="Ldl_recept_a"/>
    <property type="match status" value="2"/>
</dbReference>
<evidence type="ECO:0000256" key="9">
    <source>
        <dbReference type="PROSITE-ProRule" id="PRU00124"/>
    </source>
</evidence>
<dbReference type="CDD" id="cd00112">
    <property type="entry name" value="LDLa"/>
    <property type="match status" value="2"/>
</dbReference>
<keyword evidence="14" id="KW-1185">Reference proteome</keyword>
<evidence type="ECO:0000256" key="6">
    <source>
        <dbReference type="ARBA" id="ARBA00023157"/>
    </source>
</evidence>
<evidence type="ECO:0000256" key="12">
    <source>
        <dbReference type="SAM" id="Phobius"/>
    </source>
</evidence>
<dbReference type="InterPro" id="IPR000033">
    <property type="entry name" value="LDLR_classB_rpt"/>
</dbReference>
<feature type="compositionally biased region" description="Low complexity" evidence="11">
    <location>
        <begin position="1480"/>
        <end position="1493"/>
    </location>
</feature>
<keyword evidence="8" id="KW-0325">Glycoprotein</keyword>
<dbReference type="PROSITE" id="PS50068">
    <property type="entry name" value="LDLRA_2"/>
    <property type="match status" value="2"/>
</dbReference>
<dbReference type="Pfam" id="PF00058">
    <property type="entry name" value="Ldl_recept_b"/>
    <property type="match status" value="6"/>
</dbReference>
<evidence type="ECO:0000313" key="15">
    <source>
        <dbReference type="RefSeq" id="XP_052758731.1"/>
    </source>
</evidence>
<feature type="repeat" description="LDL-receptor class B" evidence="10">
    <location>
        <begin position="741"/>
        <end position="783"/>
    </location>
</feature>
<evidence type="ECO:0000256" key="10">
    <source>
        <dbReference type="PROSITE-ProRule" id="PRU00461"/>
    </source>
</evidence>
<feature type="domain" description="EGF-like" evidence="13">
    <location>
        <begin position="308"/>
        <end position="348"/>
    </location>
</feature>
<keyword evidence="7 15" id="KW-0675">Receptor</keyword>
<dbReference type="SMART" id="SM00192">
    <property type="entry name" value="LDLa"/>
    <property type="match status" value="2"/>
</dbReference>
<dbReference type="SUPFAM" id="SSF57424">
    <property type="entry name" value="LDL receptor-like module"/>
    <property type="match status" value="2"/>
</dbReference>
<evidence type="ECO:0000256" key="1">
    <source>
        <dbReference type="ARBA" id="ARBA00004167"/>
    </source>
</evidence>
<organism evidence="14 15">
    <name type="scientific">Galleria mellonella</name>
    <name type="common">Greater wax moth</name>
    <dbReference type="NCBI Taxonomy" id="7137"/>
    <lineage>
        <taxon>Eukaryota</taxon>
        <taxon>Metazoa</taxon>
        <taxon>Ecdysozoa</taxon>
        <taxon>Arthropoda</taxon>
        <taxon>Hexapoda</taxon>
        <taxon>Insecta</taxon>
        <taxon>Pterygota</taxon>
        <taxon>Neoptera</taxon>
        <taxon>Endopterygota</taxon>
        <taxon>Lepidoptera</taxon>
        <taxon>Glossata</taxon>
        <taxon>Ditrysia</taxon>
        <taxon>Pyraloidea</taxon>
        <taxon>Pyralidae</taxon>
        <taxon>Galleriinae</taxon>
        <taxon>Galleria</taxon>
    </lineage>
</organism>
<feature type="transmembrane region" description="Helical" evidence="12">
    <location>
        <begin position="1396"/>
        <end position="1417"/>
    </location>
</feature>
<dbReference type="GeneID" id="113515335"/>
<dbReference type="InterPro" id="IPR050778">
    <property type="entry name" value="Cueball_EGF_LRP_Nidogen"/>
</dbReference>
<protein>
    <submittedName>
        <fullName evidence="15">Low-density lipoprotein receptor-related protein 6</fullName>
    </submittedName>
</protein>
<feature type="repeat" description="LDL-receptor class B" evidence="10">
    <location>
        <begin position="215"/>
        <end position="257"/>
    </location>
</feature>
<dbReference type="InterPro" id="IPR036055">
    <property type="entry name" value="LDL_receptor-like_sf"/>
</dbReference>
<dbReference type="SUPFAM" id="SSF57196">
    <property type="entry name" value="EGF/Laminin"/>
    <property type="match status" value="3"/>
</dbReference>
<name>A0ABM3N572_GALME</name>